<name>A0A1F7F0V4_UNCRA</name>
<evidence type="ECO:0000259" key="2">
    <source>
        <dbReference type="Pfam" id="PF13690"/>
    </source>
</evidence>
<feature type="domain" description="Chemotaxis phosphatase CheX-like" evidence="2">
    <location>
        <begin position="42"/>
        <end position="137"/>
    </location>
</feature>
<dbReference type="GO" id="GO:0006935">
    <property type="term" value="P:chemotaxis"/>
    <property type="evidence" value="ECO:0007669"/>
    <property type="project" value="UniProtKB-KW"/>
</dbReference>
<dbReference type="PANTHER" id="PTHR39452">
    <property type="entry name" value="CHEY-P PHOSPHATASE CHEX"/>
    <property type="match status" value="1"/>
</dbReference>
<organism evidence="3 4">
    <name type="scientific">Candidatus Raymondbacteria bacterium RIFOXYD12_FULL_49_13</name>
    <dbReference type="NCBI Taxonomy" id="1817890"/>
    <lineage>
        <taxon>Bacteria</taxon>
        <taxon>Raymondiibacteriota</taxon>
    </lineage>
</organism>
<gene>
    <name evidence="3" type="ORF">A2519_20490</name>
</gene>
<proteinExistence type="predicted"/>
<dbReference type="Pfam" id="PF13690">
    <property type="entry name" value="CheX"/>
    <property type="match status" value="1"/>
</dbReference>
<dbReference type="AlphaFoldDB" id="A0A1F7F0V4"/>
<dbReference type="Proteomes" id="UP000179243">
    <property type="component" value="Unassembled WGS sequence"/>
</dbReference>
<dbReference type="EMBL" id="MFYX01000152">
    <property type="protein sequence ID" value="OGK00193.1"/>
    <property type="molecule type" value="Genomic_DNA"/>
</dbReference>
<dbReference type="CDD" id="cd17906">
    <property type="entry name" value="CheX"/>
    <property type="match status" value="1"/>
</dbReference>
<dbReference type="Gene3D" id="3.40.1550.10">
    <property type="entry name" value="CheC-like"/>
    <property type="match status" value="1"/>
</dbReference>
<dbReference type="InterPro" id="IPR028976">
    <property type="entry name" value="CheC-like_sf"/>
</dbReference>
<sequence>MNVSYVNPFISSTMNLFKTMMNTVVKASTPCLKKQPFPTYDISAIIGLSGDAQGSVAISFPKLVALKVVSEMVGTKIIVIGPELTDGIGELANIVAGNAKKDLAEYKLSISLPNVIIGKGHMLSAPSGAPSILIPFQSKFGDFALEISLKTK</sequence>
<evidence type="ECO:0000313" key="4">
    <source>
        <dbReference type="Proteomes" id="UP000179243"/>
    </source>
</evidence>
<dbReference type="SUPFAM" id="SSF103039">
    <property type="entry name" value="CheC-like"/>
    <property type="match status" value="1"/>
</dbReference>
<evidence type="ECO:0000256" key="1">
    <source>
        <dbReference type="ARBA" id="ARBA00022500"/>
    </source>
</evidence>
<protein>
    <recommendedName>
        <fullName evidence="2">Chemotaxis phosphatase CheX-like domain-containing protein</fullName>
    </recommendedName>
</protein>
<comment type="caution">
    <text evidence="3">The sequence shown here is derived from an EMBL/GenBank/DDBJ whole genome shotgun (WGS) entry which is preliminary data.</text>
</comment>
<accession>A0A1F7F0V4</accession>
<dbReference type="InterPro" id="IPR038756">
    <property type="entry name" value="CheX-like"/>
</dbReference>
<evidence type="ECO:0000313" key="3">
    <source>
        <dbReference type="EMBL" id="OGK00193.1"/>
    </source>
</evidence>
<dbReference type="PANTHER" id="PTHR39452:SF1">
    <property type="entry name" value="CHEY-P PHOSPHATASE CHEX"/>
    <property type="match status" value="1"/>
</dbReference>
<keyword evidence="1" id="KW-0145">Chemotaxis</keyword>
<dbReference type="InterPro" id="IPR028051">
    <property type="entry name" value="CheX-like_dom"/>
</dbReference>
<reference evidence="3 4" key="1">
    <citation type="journal article" date="2016" name="Nat. Commun.">
        <title>Thousands of microbial genomes shed light on interconnected biogeochemical processes in an aquifer system.</title>
        <authorList>
            <person name="Anantharaman K."/>
            <person name="Brown C.T."/>
            <person name="Hug L.A."/>
            <person name="Sharon I."/>
            <person name="Castelle C.J."/>
            <person name="Probst A.J."/>
            <person name="Thomas B.C."/>
            <person name="Singh A."/>
            <person name="Wilkins M.J."/>
            <person name="Karaoz U."/>
            <person name="Brodie E.L."/>
            <person name="Williams K.H."/>
            <person name="Hubbard S.S."/>
            <person name="Banfield J.F."/>
        </authorList>
    </citation>
    <scope>NUCLEOTIDE SEQUENCE [LARGE SCALE GENOMIC DNA]</scope>
</reference>